<evidence type="ECO:0000256" key="4">
    <source>
        <dbReference type="ARBA" id="ARBA00022692"/>
    </source>
</evidence>
<gene>
    <name evidence="9" type="primary">lspA</name>
    <name evidence="12" type="ORF">B0I24_102177</name>
    <name evidence="13" type="ORF">CWE07_04690</name>
</gene>
<keyword evidence="6 9" id="KW-0378">Hydrolase</keyword>
<keyword evidence="3 9" id="KW-0645">Protease</keyword>
<dbReference type="PRINTS" id="PR00781">
    <property type="entry name" value="LIPOSIGPTASE"/>
</dbReference>
<evidence type="ECO:0000256" key="8">
    <source>
        <dbReference type="ARBA" id="ARBA00023136"/>
    </source>
</evidence>
<dbReference type="HAMAP" id="MF_00161">
    <property type="entry name" value="LspA"/>
    <property type="match status" value="1"/>
</dbReference>
<comment type="similarity">
    <text evidence="1 9 11">Belongs to the peptidase A8 family.</text>
</comment>
<dbReference type="GO" id="GO:0006508">
    <property type="term" value="P:proteolysis"/>
    <property type="evidence" value="ECO:0007669"/>
    <property type="project" value="UniProtKB-KW"/>
</dbReference>
<evidence type="ECO:0000256" key="2">
    <source>
        <dbReference type="ARBA" id="ARBA00022475"/>
    </source>
</evidence>
<feature type="transmembrane region" description="Helical" evidence="9">
    <location>
        <begin position="109"/>
        <end position="128"/>
    </location>
</feature>
<keyword evidence="13" id="KW-0449">Lipoprotein</keyword>
<evidence type="ECO:0000313" key="14">
    <source>
        <dbReference type="Proteomes" id="UP000249203"/>
    </source>
</evidence>
<evidence type="ECO:0000313" key="13">
    <source>
        <dbReference type="EMBL" id="RUO27250.1"/>
    </source>
</evidence>
<keyword evidence="15" id="KW-1185">Reference proteome</keyword>
<dbReference type="OrthoDB" id="9810259at2"/>
<dbReference type="InterPro" id="IPR001872">
    <property type="entry name" value="Peptidase_A8"/>
</dbReference>
<dbReference type="Pfam" id="PF01252">
    <property type="entry name" value="Peptidase_A8"/>
    <property type="match status" value="1"/>
</dbReference>
<keyword evidence="8 9" id="KW-0472">Membrane</keyword>
<dbReference type="GO" id="GO:0004190">
    <property type="term" value="F:aspartic-type endopeptidase activity"/>
    <property type="evidence" value="ECO:0007669"/>
    <property type="project" value="UniProtKB-UniRule"/>
</dbReference>
<feature type="active site" evidence="9">
    <location>
        <position position="133"/>
    </location>
</feature>
<dbReference type="PROSITE" id="PS00855">
    <property type="entry name" value="SPASE_II"/>
    <property type="match status" value="1"/>
</dbReference>
<evidence type="ECO:0000256" key="3">
    <source>
        <dbReference type="ARBA" id="ARBA00022670"/>
    </source>
</evidence>
<keyword evidence="4 9" id="KW-0812">Transmembrane</keyword>
<evidence type="ECO:0000256" key="7">
    <source>
        <dbReference type="ARBA" id="ARBA00022989"/>
    </source>
</evidence>
<name>A0A327X3G4_9GAMM</name>
<feature type="transmembrane region" description="Helical" evidence="9">
    <location>
        <begin position="20"/>
        <end position="40"/>
    </location>
</feature>
<evidence type="ECO:0000256" key="11">
    <source>
        <dbReference type="RuleBase" id="RU004181"/>
    </source>
</evidence>
<reference evidence="13 15" key="1">
    <citation type="journal article" date="2018" name="Front. Microbiol.">
        <title>Genome-Based Analysis Reveals the Taxonomy and Diversity of the Family Idiomarinaceae.</title>
        <authorList>
            <person name="Liu Y."/>
            <person name="Lai Q."/>
            <person name="Shao Z."/>
        </authorList>
    </citation>
    <scope>NUCLEOTIDE SEQUENCE [LARGE SCALE GENOMIC DNA]</scope>
    <source>
        <strain evidence="13 15">CF12-14</strain>
    </source>
</reference>
<protein>
    <recommendedName>
        <fullName evidence="9">Lipoprotein signal peptidase</fullName>
        <ecNumber evidence="9">3.4.23.36</ecNumber>
    </recommendedName>
    <alternativeName>
        <fullName evidence="9">Prolipoprotein signal peptidase</fullName>
    </alternativeName>
    <alternativeName>
        <fullName evidence="9">Signal peptidase II</fullName>
        <shortName evidence="9">SPase II</shortName>
    </alternativeName>
</protein>
<dbReference type="EMBL" id="PIPK01000003">
    <property type="protein sequence ID" value="RUO27250.1"/>
    <property type="molecule type" value="Genomic_DNA"/>
</dbReference>
<dbReference type="Proteomes" id="UP000249203">
    <property type="component" value="Unassembled WGS sequence"/>
</dbReference>
<keyword evidence="5 9" id="KW-0064">Aspartyl protease</keyword>
<keyword evidence="2 9" id="KW-1003">Cell membrane</keyword>
<sequence length="173" mass="19758">MTQAVQPSAAKPARWQDSGWHLWWVPVLVILLDQITKQTILMTMSLYERINVLPFFDIVYARNFGAAFSFLGDAGGWQRWFFTVLAIVISSLLAFWMRRQGLHQWRLNWSFALVIGGALGNVLDRLQHGFVVDFLDFYVTIGSNTHHWPAFNVADSAIVIGAGLMIWDSFKKP</sequence>
<evidence type="ECO:0000256" key="1">
    <source>
        <dbReference type="ARBA" id="ARBA00006139"/>
    </source>
</evidence>
<dbReference type="EC" id="3.4.23.36" evidence="9"/>
<comment type="pathway">
    <text evidence="9">Protein modification; lipoprotein biosynthesis (signal peptide cleavage).</text>
</comment>
<feature type="transmembrane region" description="Helical" evidence="9">
    <location>
        <begin position="77"/>
        <end position="97"/>
    </location>
</feature>
<dbReference type="GO" id="GO:0005886">
    <property type="term" value="C:plasma membrane"/>
    <property type="evidence" value="ECO:0007669"/>
    <property type="project" value="UniProtKB-SubCell"/>
</dbReference>
<reference evidence="12 14" key="2">
    <citation type="submission" date="2018-06" db="EMBL/GenBank/DDBJ databases">
        <title>Genomic Encyclopedia of Type Strains, Phase III (KMG-III): the genomes of soil and plant-associated and newly described type strains.</title>
        <authorList>
            <person name="Whitman W."/>
        </authorList>
    </citation>
    <scope>NUCLEOTIDE SEQUENCE [LARGE SCALE GENOMIC DNA]</scope>
    <source>
        <strain evidence="12 14">CGMCC 1.15366</strain>
    </source>
</reference>
<dbReference type="PANTHER" id="PTHR33695">
    <property type="entry name" value="LIPOPROTEIN SIGNAL PEPTIDASE"/>
    <property type="match status" value="1"/>
</dbReference>
<evidence type="ECO:0000256" key="5">
    <source>
        <dbReference type="ARBA" id="ARBA00022750"/>
    </source>
</evidence>
<keyword evidence="7 9" id="KW-1133">Transmembrane helix</keyword>
<dbReference type="NCBIfam" id="TIGR00077">
    <property type="entry name" value="lspA"/>
    <property type="match status" value="1"/>
</dbReference>
<feature type="transmembrane region" description="Helical" evidence="9">
    <location>
        <begin position="148"/>
        <end position="167"/>
    </location>
</feature>
<dbReference type="AlphaFoldDB" id="A0A327X3G4"/>
<evidence type="ECO:0000313" key="12">
    <source>
        <dbReference type="EMBL" id="RAK00752.1"/>
    </source>
</evidence>
<comment type="caution">
    <text evidence="12">The sequence shown here is derived from an EMBL/GenBank/DDBJ whole genome shotgun (WGS) entry which is preliminary data.</text>
</comment>
<comment type="function">
    <text evidence="9 10">This protein specifically catalyzes the removal of signal peptides from prolipoproteins.</text>
</comment>
<comment type="subcellular location">
    <subcellularLocation>
        <location evidence="9">Cell membrane</location>
        <topology evidence="9">Multi-pass membrane protein</topology>
    </subcellularLocation>
</comment>
<dbReference type="Proteomes" id="UP000287865">
    <property type="component" value="Unassembled WGS sequence"/>
</dbReference>
<feature type="active site" evidence="9">
    <location>
        <position position="155"/>
    </location>
</feature>
<evidence type="ECO:0000256" key="6">
    <source>
        <dbReference type="ARBA" id="ARBA00022801"/>
    </source>
</evidence>
<dbReference type="RefSeq" id="WP_111568538.1">
    <property type="nucleotide sequence ID" value="NZ_PIPK01000003.1"/>
</dbReference>
<proteinExistence type="inferred from homology"/>
<evidence type="ECO:0000256" key="10">
    <source>
        <dbReference type="RuleBase" id="RU000594"/>
    </source>
</evidence>
<accession>A0A327X3G4</accession>
<organism evidence="12 14">
    <name type="scientific">Aliidiomarina maris</name>
    <dbReference type="NCBI Taxonomy" id="531312"/>
    <lineage>
        <taxon>Bacteria</taxon>
        <taxon>Pseudomonadati</taxon>
        <taxon>Pseudomonadota</taxon>
        <taxon>Gammaproteobacteria</taxon>
        <taxon>Alteromonadales</taxon>
        <taxon>Idiomarinaceae</taxon>
        <taxon>Aliidiomarina</taxon>
    </lineage>
</organism>
<evidence type="ECO:0000256" key="9">
    <source>
        <dbReference type="HAMAP-Rule" id="MF_00161"/>
    </source>
</evidence>
<dbReference type="UniPathway" id="UPA00665"/>
<comment type="catalytic activity">
    <reaction evidence="9 10">
        <text>Release of signal peptides from bacterial membrane prolipoproteins. Hydrolyzes -Xaa-Yaa-Zaa-|-(S,diacylglyceryl)Cys-, in which Xaa is hydrophobic (preferably Leu), and Yaa (Ala or Ser) and Zaa (Gly or Ala) have small, neutral side chains.</text>
        <dbReference type="EC" id="3.4.23.36"/>
    </reaction>
</comment>
<dbReference type="EMBL" id="QLMD01000002">
    <property type="protein sequence ID" value="RAK00752.1"/>
    <property type="molecule type" value="Genomic_DNA"/>
</dbReference>
<dbReference type="PANTHER" id="PTHR33695:SF1">
    <property type="entry name" value="LIPOPROTEIN SIGNAL PEPTIDASE"/>
    <property type="match status" value="1"/>
</dbReference>
<evidence type="ECO:0000313" key="15">
    <source>
        <dbReference type="Proteomes" id="UP000287865"/>
    </source>
</evidence>